<evidence type="ECO:0000256" key="9">
    <source>
        <dbReference type="ARBA" id="ARBA00022833"/>
    </source>
</evidence>
<dbReference type="SUPFAM" id="SSF49599">
    <property type="entry name" value="TRAF domain-like"/>
    <property type="match status" value="1"/>
</dbReference>
<keyword evidence="5" id="KW-0808">Transferase</keyword>
<keyword evidence="8" id="KW-0833">Ubl conjugation pathway</keyword>
<dbReference type="GO" id="GO:0005737">
    <property type="term" value="C:cytoplasm"/>
    <property type="evidence" value="ECO:0007669"/>
    <property type="project" value="TreeGrafter"/>
</dbReference>
<dbReference type="InterPro" id="IPR013083">
    <property type="entry name" value="Znf_RING/FYVE/PHD"/>
</dbReference>
<sequence>MPQTRKEETFDVLKRWISTQLECLLCVEIMTPPIVVCSNGHMICNNCKPKLDKCHFCRAIITSRKNIFAEEISKLLKVRCSYAHEGCQVQESPDKIEEHEVACFYQPVECLAGSGAQCVVKCGWRGRKCELLGHVAYQHSMTMIHPDLPIRFISPYIYEQDYTNISLICAHSECFWLTLKYDMKKNRRFEGVHFIGHAKKAKEFRYRCDLLSCDGKTGTTFFSTTGSIFHETDDVFDTTHHFQMDLDVFKQLYVDKDGKVPGYKLIIEKVRHSE</sequence>
<comment type="similarity">
    <text evidence="3">Belongs to the SINA (Seven in absentia) family.</text>
</comment>
<dbReference type="EMBL" id="NEVH01021221">
    <property type="protein sequence ID" value="PNF19740.1"/>
    <property type="molecule type" value="Genomic_DNA"/>
</dbReference>
<comment type="pathway">
    <text evidence="2">Protein modification; protein ubiquitination.</text>
</comment>
<dbReference type="EC" id="2.3.2.27" evidence="4"/>
<proteinExistence type="inferred from homology"/>
<name>A0A2J7PTT3_9NEOP</name>
<evidence type="ECO:0000256" key="8">
    <source>
        <dbReference type="ARBA" id="ARBA00022786"/>
    </source>
</evidence>
<keyword evidence="9" id="KW-0862">Zinc</keyword>
<evidence type="ECO:0000256" key="6">
    <source>
        <dbReference type="ARBA" id="ARBA00022723"/>
    </source>
</evidence>
<keyword evidence="13" id="KW-1185">Reference proteome</keyword>
<dbReference type="Gene3D" id="3.30.40.10">
    <property type="entry name" value="Zinc/RING finger domain, C3HC4 (zinc finger)"/>
    <property type="match status" value="2"/>
</dbReference>
<dbReference type="OrthoDB" id="4788989at2759"/>
<dbReference type="Pfam" id="PF21361">
    <property type="entry name" value="Sina_ZnF"/>
    <property type="match status" value="1"/>
</dbReference>
<dbReference type="GO" id="GO:0043161">
    <property type="term" value="P:proteasome-mediated ubiquitin-dependent protein catabolic process"/>
    <property type="evidence" value="ECO:0007669"/>
    <property type="project" value="TreeGrafter"/>
</dbReference>
<dbReference type="PANTHER" id="PTHR45877:SF2">
    <property type="entry name" value="E3 UBIQUITIN-PROTEIN LIGASE SINA-RELATED"/>
    <property type="match status" value="1"/>
</dbReference>
<evidence type="ECO:0000256" key="3">
    <source>
        <dbReference type="ARBA" id="ARBA00009119"/>
    </source>
</evidence>
<evidence type="ECO:0000256" key="10">
    <source>
        <dbReference type="PROSITE-ProRule" id="PRU00455"/>
    </source>
</evidence>
<dbReference type="GO" id="GO:0061630">
    <property type="term" value="F:ubiquitin protein ligase activity"/>
    <property type="evidence" value="ECO:0007669"/>
    <property type="project" value="UniProtKB-EC"/>
</dbReference>
<evidence type="ECO:0000256" key="7">
    <source>
        <dbReference type="ARBA" id="ARBA00022771"/>
    </source>
</evidence>
<evidence type="ECO:0000313" key="12">
    <source>
        <dbReference type="EMBL" id="PNF19740.1"/>
    </source>
</evidence>
<keyword evidence="7 10" id="KW-0863">Zinc-finger</keyword>
<dbReference type="InParanoid" id="A0A2J7PTT3"/>
<dbReference type="UniPathway" id="UPA00143"/>
<dbReference type="GO" id="GO:0016567">
    <property type="term" value="P:protein ubiquitination"/>
    <property type="evidence" value="ECO:0007669"/>
    <property type="project" value="UniProtKB-UniPathway"/>
</dbReference>
<dbReference type="InterPro" id="IPR013010">
    <property type="entry name" value="Znf_SIAH"/>
</dbReference>
<keyword evidence="6" id="KW-0479">Metal-binding</keyword>
<protein>
    <recommendedName>
        <fullName evidence="4">RING-type E3 ubiquitin transferase</fullName>
        <ecNumber evidence="4">2.3.2.27</ecNumber>
    </recommendedName>
</protein>
<dbReference type="PANTHER" id="PTHR45877">
    <property type="entry name" value="E3 UBIQUITIN-PROTEIN LIGASE SIAH2"/>
    <property type="match status" value="1"/>
</dbReference>
<dbReference type="Gene3D" id="2.60.210.10">
    <property type="entry name" value="Apoptosis, Tumor Necrosis Factor Receptor Associated Protein 2, Chain A"/>
    <property type="match status" value="1"/>
</dbReference>
<dbReference type="Proteomes" id="UP000235965">
    <property type="component" value="Unassembled WGS sequence"/>
</dbReference>
<evidence type="ECO:0000256" key="5">
    <source>
        <dbReference type="ARBA" id="ARBA00022679"/>
    </source>
</evidence>
<dbReference type="PROSITE" id="PS51081">
    <property type="entry name" value="ZF_SIAH"/>
    <property type="match status" value="1"/>
</dbReference>
<evidence type="ECO:0000256" key="1">
    <source>
        <dbReference type="ARBA" id="ARBA00000900"/>
    </source>
</evidence>
<accession>A0A2J7PTT3</accession>
<dbReference type="InterPro" id="IPR049548">
    <property type="entry name" value="Sina-like_RING"/>
</dbReference>
<comment type="catalytic activity">
    <reaction evidence="1">
        <text>S-ubiquitinyl-[E2 ubiquitin-conjugating enzyme]-L-cysteine + [acceptor protein]-L-lysine = [E2 ubiquitin-conjugating enzyme]-L-cysteine + N(6)-ubiquitinyl-[acceptor protein]-L-lysine.</text>
        <dbReference type="EC" id="2.3.2.27"/>
    </reaction>
</comment>
<dbReference type="InterPro" id="IPR008974">
    <property type="entry name" value="TRAF-like"/>
</dbReference>
<gene>
    <name evidence="12" type="ORF">B7P43_G14755</name>
</gene>
<dbReference type="InterPro" id="IPR004162">
    <property type="entry name" value="SINA-like_animal"/>
</dbReference>
<dbReference type="GO" id="GO:0031624">
    <property type="term" value="F:ubiquitin conjugating enzyme binding"/>
    <property type="evidence" value="ECO:0007669"/>
    <property type="project" value="TreeGrafter"/>
</dbReference>
<feature type="domain" description="SIAH-type" evidence="11">
    <location>
        <begin position="75"/>
        <end position="140"/>
    </location>
</feature>
<dbReference type="Pfam" id="PF21362">
    <property type="entry name" value="Sina_RING"/>
    <property type="match status" value="1"/>
</dbReference>
<comment type="caution">
    <text evidence="12">The sequence shown here is derived from an EMBL/GenBank/DDBJ whole genome shotgun (WGS) entry which is preliminary data.</text>
</comment>
<organism evidence="12 13">
    <name type="scientific">Cryptotermes secundus</name>
    <dbReference type="NCBI Taxonomy" id="105785"/>
    <lineage>
        <taxon>Eukaryota</taxon>
        <taxon>Metazoa</taxon>
        <taxon>Ecdysozoa</taxon>
        <taxon>Arthropoda</taxon>
        <taxon>Hexapoda</taxon>
        <taxon>Insecta</taxon>
        <taxon>Pterygota</taxon>
        <taxon>Neoptera</taxon>
        <taxon>Polyneoptera</taxon>
        <taxon>Dictyoptera</taxon>
        <taxon>Blattodea</taxon>
        <taxon>Blattoidea</taxon>
        <taxon>Termitoidae</taxon>
        <taxon>Kalotermitidae</taxon>
        <taxon>Cryptotermitinae</taxon>
        <taxon>Cryptotermes</taxon>
    </lineage>
</organism>
<dbReference type="AlphaFoldDB" id="A0A2J7PTT3"/>
<evidence type="ECO:0000256" key="4">
    <source>
        <dbReference type="ARBA" id="ARBA00012483"/>
    </source>
</evidence>
<dbReference type="GO" id="GO:0008270">
    <property type="term" value="F:zinc ion binding"/>
    <property type="evidence" value="ECO:0007669"/>
    <property type="project" value="UniProtKB-KW"/>
</dbReference>
<evidence type="ECO:0000256" key="2">
    <source>
        <dbReference type="ARBA" id="ARBA00004906"/>
    </source>
</evidence>
<reference evidence="12 13" key="1">
    <citation type="submission" date="2017-12" db="EMBL/GenBank/DDBJ databases">
        <title>Hemimetabolous genomes reveal molecular basis of termite eusociality.</title>
        <authorList>
            <person name="Harrison M.C."/>
            <person name="Jongepier E."/>
            <person name="Robertson H.M."/>
            <person name="Arning N."/>
            <person name="Bitard-Feildel T."/>
            <person name="Chao H."/>
            <person name="Childers C.P."/>
            <person name="Dinh H."/>
            <person name="Doddapaneni H."/>
            <person name="Dugan S."/>
            <person name="Gowin J."/>
            <person name="Greiner C."/>
            <person name="Han Y."/>
            <person name="Hu H."/>
            <person name="Hughes D.S.T."/>
            <person name="Huylmans A.-K."/>
            <person name="Kemena C."/>
            <person name="Kremer L.P.M."/>
            <person name="Lee S.L."/>
            <person name="Lopez-Ezquerra A."/>
            <person name="Mallet L."/>
            <person name="Monroy-Kuhn J.M."/>
            <person name="Moser A."/>
            <person name="Murali S.C."/>
            <person name="Muzny D.M."/>
            <person name="Otani S."/>
            <person name="Piulachs M.-D."/>
            <person name="Poelchau M."/>
            <person name="Qu J."/>
            <person name="Schaub F."/>
            <person name="Wada-Katsumata A."/>
            <person name="Worley K.C."/>
            <person name="Xie Q."/>
            <person name="Ylla G."/>
            <person name="Poulsen M."/>
            <person name="Gibbs R.A."/>
            <person name="Schal C."/>
            <person name="Richards S."/>
            <person name="Belles X."/>
            <person name="Korb J."/>
            <person name="Bornberg-Bauer E."/>
        </authorList>
    </citation>
    <scope>NUCLEOTIDE SEQUENCE [LARGE SCALE GENOMIC DNA]</scope>
    <source>
        <tissue evidence="12">Whole body</tissue>
    </source>
</reference>
<evidence type="ECO:0000259" key="11">
    <source>
        <dbReference type="PROSITE" id="PS51081"/>
    </source>
</evidence>
<dbReference type="STRING" id="105785.A0A2J7PTT3"/>
<evidence type="ECO:0000313" key="13">
    <source>
        <dbReference type="Proteomes" id="UP000235965"/>
    </source>
</evidence>